<comment type="caution">
    <text evidence="4">The sequence shown here is derived from an EMBL/GenBank/DDBJ whole genome shotgun (WGS) entry which is preliminary data.</text>
</comment>
<proteinExistence type="inferred from homology"/>
<evidence type="ECO:0000256" key="3">
    <source>
        <dbReference type="SAM" id="MobiDB-lite"/>
    </source>
</evidence>
<evidence type="ECO:0000313" key="4">
    <source>
        <dbReference type="EMBL" id="MPU50101.1"/>
    </source>
</evidence>
<evidence type="ECO:0000313" key="5">
    <source>
        <dbReference type="Proteomes" id="UP000392867"/>
    </source>
</evidence>
<feature type="region of interest" description="Disordered" evidence="3">
    <location>
        <begin position="1"/>
        <end position="21"/>
    </location>
</feature>
<accession>A0A5N8HEY8</accession>
<name>A0A5N8HEY8_ECOLX</name>
<comment type="similarity">
    <text evidence="1">Belongs to the Gram-positive plasmids replication protein type 1 family.</text>
</comment>
<dbReference type="Proteomes" id="UP000392867">
    <property type="component" value="Unassembled WGS sequence"/>
</dbReference>
<dbReference type="GO" id="GO:0006260">
    <property type="term" value="P:DNA replication"/>
    <property type="evidence" value="ECO:0007669"/>
    <property type="project" value="UniProtKB-KW"/>
</dbReference>
<organism evidence="4 5">
    <name type="scientific">Escherichia coli</name>
    <dbReference type="NCBI Taxonomy" id="562"/>
    <lineage>
        <taxon>Bacteria</taxon>
        <taxon>Pseudomonadati</taxon>
        <taxon>Pseudomonadota</taxon>
        <taxon>Gammaproteobacteria</taxon>
        <taxon>Enterobacterales</taxon>
        <taxon>Enterobacteriaceae</taxon>
        <taxon>Escherichia</taxon>
    </lineage>
</organism>
<keyword evidence="2" id="KW-0235">DNA replication</keyword>
<dbReference type="GO" id="GO:0003677">
    <property type="term" value="F:DNA binding"/>
    <property type="evidence" value="ECO:0007669"/>
    <property type="project" value="InterPro"/>
</dbReference>
<gene>
    <name evidence="4" type="ORF">FVB16_14945</name>
</gene>
<dbReference type="InterPro" id="IPR000989">
    <property type="entry name" value="Rep"/>
</dbReference>
<dbReference type="EMBL" id="VOTT01000321">
    <property type="protein sequence ID" value="MPU50101.1"/>
    <property type="molecule type" value="Genomic_DNA"/>
</dbReference>
<evidence type="ECO:0000256" key="1">
    <source>
        <dbReference type="ARBA" id="ARBA00008909"/>
    </source>
</evidence>
<dbReference type="Pfam" id="PF01446">
    <property type="entry name" value="Rep_1"/>
    <property type="match status" value="1"/>
</dbReference>
<dbReference type="AlphaFoldDB" id="A0A5N8HEY8"/>
<sequence length="332" mass="38292">MKNPELKNLTDYSPEDKPWDERRSFSDDVGGIYLRAAGFEHYGERVGACSGILRFGWSTNTETGETRLRLRDARFCRVRHCPICQWRRSMMWQARFYQSLPKIVAEYPGARWLFLTLTVRNCSIDALGETLTAMNAGFLNLKRRKEFRGVLGWVRTTEVTRGKDGSAHPHFHTLLMVSPSMLSGREYVKHARWVELWRDCLRVAYDPNVDIRVVKSRKPKDDESLPCAVAEQLRGAVVETLKYSTKPADMLADPEWFLELTRQVHKRRFVATGGALKNVLQLERETNEDLIMADGMAEGTDDGSRLAFSWVPVVKKYQRDRAKDKRRLSSDD</sequence>
<protein>
    <submittedName>
        <fullName evidence="4">Replication protein</fullName>
    </submittedName>
</protein>
<evidence type="ECO:0000256" key="2">
    <source>
        <dbReference type="ARBA" id="ARBA00022705"/>
    </source>
</evidence>
<dbReference type="RefSeq" id="WP_062861057.1">
    <property type="nucleotide sequence ID" value="NZ_CAJSHM010000093.1"/>
</dbReference>
<reference evidence="4 5" key="1">
    <citation type="submission" date="2019-08" db="EMBL/GenBank/DDBJ databases">
        <title>Identification of Water Treatment Resistant and Multidrug Resistant Urinary Pathogenic Escherichia coli in Wastewater.</title>
        <authorList>
            <person name="Neumann N."/>
        </authorList>
    </citation>
    <scope>NUCLEOTIDE SEQUENCE [LARGE SCALE GENOMIC DNA]</scope>
    <source>
        <strain evidence="4 5">WU2356</strain>
    </source>
</reference>